<dbReference type="InterPro" id="IPR014710">
    <property type="entry name" value="RmlC-like_jellyroll"/>
</dbReference>
<protein>
    <submittedName>
        <fullName evidence="2">Cupin domain-containing protein</fullName>
    </submittedName>
</protein>
<comment type="caution">
    <text evidence="2">The sequence shown here is derived from an EMBL/GenBank/DDBJ whole genome shotgun (WGS) entry which is preliminary data.</text>
</comment>
<dbReference type="PANTHER" id="PTHR36440:SF1">
    <property type="entry name" value="PUTATIVE (AFU_ORTHOLOGUE AFUA_8G07350)-RELATED"/>
    <property type="match status" value="1"/>
</dbReference>
<dbReference type="InterPro" id="IPR053146">
    <property type="entry name" value="QDO-like"/>
</dbReference>
<dbReference type="Pfam" id="PF07883">
    <property type="entry name" value="Cupin_2"/>
    <property type="match status" value="1"/>
</dbReference>
<feature type="domain" description="Cupin type-2" evidence="1">
    <location>
        <begin position="45"/>
        <end position="111"/>
    </location>
</feature>
<evidence type="ECO:0000313" key="3">
    <source>
        <dbReference type="Proteomes" id="UP000295244"/>
    </source>
</evidence>
<dbReference type="PANTHER" id="PTHR36440">
    <property type="entry name" value="PUTATIVE (AFU_ORTHOLOGUE AFUA_8G07350)-RELATED"/>
    <property type="match status" value="1"/>
</dbReference>
<reference evidence="2 3" key="1">
    <citation type="submission" date="2019-03" db="EMBL/GenBank/DDBJ databases">
        <title>Whole genome sequence of a novel Rubrobacter taiwanensis strain, isolated from Yellowstone National Park.</title>
        <authorList>
            <person name="Freed S."/>
            <person name="Ramaley R.F."/>
            <person name="Kyndt J.A."/>
        </authorList>
    </citation>
    <scope>NUCLEOTIDE SEQUENCE [LARGE SCALE GENOMIC DNA]</scope>
    <source>
        <strain evidence="2 3">Yellowstone</strain>
    </source>
</reference>
<name>A0A4V6NAY8_9ACTN</name>
<gene>
    <name evidence="2" type="ORF">E0L93_14390</name>
</gene>
<dbReference type="AlphaFoldDB" id="A0A4V6NAY8"/>
<evidence type="ECO:0000313" key="2">
    <source>
        <dbReference type="EMBL" id="TCJ13892.1"/>
    </source>
</evidence>
<keyword evidence="3" id="KW-1185">Reference proteome</keyword>
<proteinExistence type="predicted"/>
<dbReference type="Proteomes" id="UP000295244">
    <property type="component" value="Unassembled WGS sequence"/>
</dbReference>
<dbReference type="OrthoDB" id="9791637at2"/>
<sequence length="164" mass="17786">MEDVAKRTVTYVPPGEGNLLYLVGDLYAFKVTGEETNGAFALWEAVIPPQAGPPPHIHHREDESFYVLEGEIEFLEGEHTFPGGAGSFVYIPRGTLHRFKNVGTRTSRALIMVTPAGLEKMFEEIATPATDPSAPPPPPGPEDVEKLLAVAPRYGLEIVPPPQG</sequence>
<evidence type="ECO:0000259" key="1">
    <source>
        <dbReference type="Pfam" id="PF07883"/>
    </source>
</evidence>
<dbReference type="RefSeq" id="WP_132692774.1">
    <property type="nucleotide sequence ID" value="NZ_SKBU01000037.1"/>
</dbReference>
<dbReference type="Gene3D" id="2.60.120.10">
    <property type="entry name" value="Jelly Rolls"/>
    <property type="match status" value="1"/>
</dbReference>
<dbReference type="InterPro" id="IPR013096">
    <property type="entry name" value="Cupin_2"/>
</dbReference>
<organism evidence="2 3">
    <name type="scientific">Rubrobacter taiwanensis</name>
    <dbReference type="NCBI Taxonomy" id="185139"/>
    <lineage>
        <taxon>Bacteria</taxon>
        <taxon>Bacillati</taxon>
        <taxon>Actinomycetota</taxon>
        <taxon>Rubrobacteria</taxon>
        <taxon>Rubrobacterales</taxon>
        <taxon>Rubrobacteraceae</taxon>
        <taxon>Rubrobacter</taxon>
    </lineage>
</organism>
<dbReference type="SUPFAM" id="SSF51182">
    <property type="entry name" value="RmlC-like cupins"/>
    <property type="match status" value="1"/>
</dbReference>
<dbReference type="EMBL" id="SKBU01000037">
    <property type="protein sequence ID" value="TCJ13892.1"/>
    <property type="molecule type" value="Genomic_DNA"/>
</dbReference>
<accession>A0A4V6NAY8</accession>
<dbReference type="InterPro" id="IPR011051">
    <property type="entry name" value="RmlC_Cupin_sf"/>
</dbReference>